<dbReference type="InterPro" id="IPR033481">
    <property type="entry name" value="Dni1/Fig1"/>
</dbReference>
<dbReference type="InterPro" id="IPR016509">
    <property type="entry name" value="Fig1"/>
</dbReference>
<feature type="transmembrane region" description="Helical" evidence="1">
    <location>
        <begin position="238"/>
        <end position="258"/>
    </location>
</feature>
<dbReference type="GO" id="GO:0000747">
    <property type="term" value="P:conjugation with cellular fusion"/>
    <property type="evidence" value="ECO:0007669"/>
    <property type="project" value="TreeGrafter"/>
</dbReference>
<accession>A0A1B2J647</accession>
<dbReference type="PANTHER" id="PTHR28092:SF1">
    <property type="entry name" value="FACTOR-INDUCED GENE 1 PROTEIN"/>
    <property type="match status" value="1"/>
</dbReference>
<evidence type="ECO:0000256" key="1">
    <source>
        <dbReference type="SAM" id="Phobius"/>
    </source>
</evidence>
<gene>
    <name evidence="2" type="primary">FIG1</name>
    <name evidence="2" type="ORF">ATY40_BA7500997</name>
</gene>
<feature type="transmembrane region" description="Helical" evidence="1">
    <location>
        <begin position="158"/>
        <end position="179"/>
    </location>
</feature>
<dbReference type="OrthoDB" id="4089394at2759"/>
<dbReference type="EMBL" id="CP014584">
    <property type="protein sequence ID" value="ANZ73447.1"/>
    <property type="molecule type" value="Genomic_DNA"/>
</dbReference>
<keyword evidence="1" id="KW-1133">Transmembrane helix</keyword>
<keyword evidence="1" id="KW-0472">Membrane</keyword>
<dbReference type="GO" id="GO:0043332">
    <property type="term" value="C:mating projection tip"/>
    <property type="evidence" value="ECO:0007669"/>
    <property type="project" value="TreeGrafter"/>
</dbReference>
<evidence type="ECO:0000313" key="2">
    <source>
        <dbReference type="EMBL" id="ANZ73447.1"/>
    </source>
</evidence>
<dbReference type="Pfam" id="PF12351">
    <property type="entry name" value="Fig1"/>
    <property type="match status" value="1"/>
</dbReference>
<dbReference type="PANTHER" id="PTHR28092">
    <property type="entry name" value="FACTOR-INDUCED GENE 1 PROTEIN"/>
    <property type="match status" value="1"/>
</dbReference>
<dbReference type="PIRSF" id="PIRSF007138">
    <property type="entry name" value="FIG1"/>
    <property type="match status" value="1"/>
</dbReference>
<name>A0A1B2J647_PICPA</name>
<reference evidence="2 3" key="1">
    <citation type="submission" date="2016-02" db="EMBL/GenBank/DDBJ databases">
        <title>Comparative genomic and transcriptomic foundation for Pichia pastoris.</title>
        <authorList>
            <person name="Love K.R."/>
            <person name="Shah K.A."/>
            <person name="Whittaker C.A."/>
            <person name="Wu J."/>
            <person name="Bartlett M.C."/>
            <person name="Ma D."/>
            <person name="Leeson R.L."/>
            <person name="Priest M."/>
            <person name="Young S.K."/>
            <person name="Love J.C."/>
        </authorList>
    </citation>
    <scope>NUCLEOTIDE SEQUENCE [LARGE SCALE GENOMIC DNA]</scope>
    <source>
        <strain evidence="2 3">ATCC 28485</strain>
    </source>
</reference>
<dbReference type="AlphaFoldDB" id="A0A1B2J647"/>
<dbReference type="Proteomes" id="UP000094565">
    <property type="component" value="Chromosome 1"/>
</dbReference>
<sequence length="280" mass="31257">MLFLPILYLRKCPRVILLLILFTTFFLLAFLLMGASKPAKSFSSIYLVEYKFNQTSPMFPLLEQAYKNQNAKGLSLMSVKAGYMGICVDTPKLLQGNDTDEMRELGSQITCTSRDSIGKFNKDFMGVSLYNSGTNTTAAFIDLVSIVDAFSNRMVKPYLLMAILVLSICLFCNFLYSALPFMPFKPIAEKSALVLSTVTSFLWGVGAMWSHVASHSISIVQPSSMRIITGSVGRKAEIITWISFSFLLAVCLGCWGLYLRDRRAARKAVLPIERKLREGL</sequence>
<keyword evidence="3" id="KW-1185">Reference proteome</keyword>
<feature type="transmembrane region" description="Helical" evidence="1">
    <location>
        <begin position="191"/>
        <end position="212"/>
    </location>
</feature>
<keyword evidence="1" id="KW-0812">Transmembrane</keyword>
<organism evidence="2 3">
    <name type="scientific">Komagataella pastoris</name>
    <name type="common">Yeast</name>
    <name type="synonym">Pichia pastoris</name>
    <dbReference type="NCBI Taxonomy" id="4922"/>
    <lineage>
        <taxon>Eukaryota</taxon>
        <taxon>Fungi</taxon>
        <taxon>Dikarya</taxon>
        <taxon>Ascomycota</taxon>
        <taxon>Saccharomycotina</taxon>
        <taxon>Pichiomycetes</taxon>
        <taxon>Pichiales</taxon>
        <taxon>Pichiaceae</taxon>
        <taxon>Komagataella</taxon>
    </lineage>
</organism>
<dbReference type="GO" id="GO:0016020">
    <property type="term" value="C:membrane"/>
    <property type="evidence" value="ECO:0007669"/>
    <property type="project" value="InterPro"/>
</dbReference>
<proteinExistence type="predicted"/>
<protein>
    <submittedName>
        <fullName evidence="2">BA75_00997T0</fullName>
    </submittedName>
</protein>
<evidence type="ECO:0000313" key="3">
    <source>
        <dbReference type="Proteomes" id="UP000094565"/>
    </source>
</evidence>